<gene>
    <name evidence="2" type="ORF">F8M41_021404</name>
</gene>
<dbReference type="EMBL" id="WTPW01000625">
    <property type="protein sequence ID" value="KAF0493325.1"/>
    <property type="molecule type" value="Genomic_DNA"/>
</dbReference>
<sequence>MWRNSPTHEDSSNGGHYTCTPSSKNNEERAKFFMEEQPGNAPSEGKSALISKNPSVTKTKEASTIMSPGTDEPHDLVDRQVKNKKTWNCKSINRPKDAQRVFAGHQKSVEKRLAKEICNSGYYQNCKDKEENKNRIIRRRGPADIDNSESKRVNMLAQVKDRDDDKNESRISTCHHKPVEMGYGTAMEGLEHYCLKEICIIKDKKAMTHRQSTDQNYRSYRFGPCYENELGVKKEHDKRKICVENHSKDRLDNDKLKSEERTKNRRVLEVVMGVEN</sequence>
<feature type="compositionally biased region" description="Basic and acidic residues" evidence="1">
    <location>
        <begin position="25"/>
        <end position="34"/>
    </location>
</feature>
<dbReference type="Proteomes" id="UP000439903">
    <property type="component" value="Unassembled WGS sequence"/>
</dbReference>
<keyword evidence="3" id="KW-1185">Reference proteome</keyword>
<organism evidence="2 3">
    <name type="scientific">Gigaspora margarita</name>
    <dbReference type="NCBI Taxonomy" id="4874"/>
    <lineage>
        <taxon>Eukaryota</taxon>
        <taxon>Fungi</taxon>
        <taxon>Fungi incertae sedis</taxon>
        <taxon>Mucoromycota</taxon>
        <taxon>Glomeromycotina</taxon>
        <taxon>Glomeromycetes</taxon>
        <taxon>Diversisporales</taxon>
        <taxon>Gigasporaceae</taxon>
        <taxon>Gigaspora</taxon>
    </lineage>
</organism>
<dbReference type="AlphaFoldDB" id="A0A8H4AGT6"/>
<evidence type="ECO:0000256" key="1">
    <source>
        <dbReference type="SAM" id="MobiDB-lite"/>
    </source>
</evidence>
<accession>A0A8H4AGT6</accession>
<feature type="compositionally biased region" description="Polar residues" evidence="1">
    <location>
        <begin position="50"/>
        <end position="67"/>
    </location>
</feature>
<feature type="region of interest" description="Disordered" evidence="1">
    <location>
        <begin position="1"/>
        <end position="75"/>
    </location>
</feature>
<evidence type="ECO:0000313" key="2">
    <source>
        <dbReference type="EMBL" id="KAF0493325.1"/>
    </source>
</evidence>
<reference evidence="2 3" key="1">
    <citation type="journal article" date="2019" name="Environ. Microbiol.">
        <title>At the nexus of three kingdoms: the genome of the mycorrhizal fungus Gigaspora margarita provides insights into plant, endobacterial and fungal interactions.</title>
        <authorList>
            <person name="Venice F."/>
            <person name="Ghignone S."/>
            <person name="Salvioli di Fossalunga A."/>
            <person name="Amselem J."/>
            <person name="Novero M."/>
            <person name="Xianan X."/>
            <person name="Sedzielewska Toro K."/>
            <person name="Morin E."/>
            <person name="Lipzen A."/>
            <person name="Grigoriev I.V."/>
            <person name="Henrissat B."/>
            <person name="Martin F.M."/>
            <person name="Bonfante P."/>
        </authorList>
    </citation>
    <scope>NUCLEOTIDE SEQUENCE [LARGE SCALE GENOMIC DNA]</scope>
    <source>
        <strain evidence="2 3">BEG34</strain>
    </source>
</reference>
<comment type="caution">
    <text evidence="2">The sequence shown here is derived from an EMBL/GenBank/DDBJ whole genome shotgun (WGS) entry which is preliminary data.</text>
</comment>
<feature type="compositionally biased region" description="Polar residues" evidence="1">
    <location>
        <begin position="12"/>
        <end position="24"/>
    </location>
</feature>
<protein>
    <submittedName>
        <fullName evidence="2">Uncharacterized protein</fullName>
    </submittedName>
</protein>
<proteinExistence type="predicted"/>
<evidence type="ECO:0000313" key="3">
    <source>
        <dbReference type="Proteomes" id="UP000439903"/>
    </source>
</evidence>
<name>A0A8H4AGT6_GIGMA</name>
<feature type="compositionally biased region" description="Basic and acidic residues" evidence="1">
    <location>
        <begin position="1"/>
        <end position="11"/>
    </location>
</feature>